<proteinExistence type="predicted"/>
<organism evidence="1 2">
    <name type="scientific">Colletotrichum siamense</name>
    <name type="common">Anthracnose fungus</name>
    <dbReference type="NCBI Taxonomy" id="690259"/>
    <lineage>
        <taxon>Eukaryota</taxon>
        <taxon>Fungi</taxon>
        <taxon>Dikarya</taxon>
        <taxon>Ascomycota</taxon>
        <taxon>Pezizomycotina</taxon>
        <taxon>Sordariomycetes</taxon>
        <taxon>Hypocreomycetidae</taxon>
        <taxon>Glomerellales</taxon>
        <taxon>Glomerellaceae</taxon>
        <taxon>Colletotrichum</taxon>
        <taxon>Colletotrichum gloeosporioides species complex</taxon>
    </lineage>
</organism>
<dbReference type="OrthoDB" id="10328893at2759"/>
<dbReference type="Proteomes" id="UP000711996">
    <property type="component" value="Unassembled WGS sequence"/>
</dbReference>
<sequence>MHALHVEARKTLGLPLWRITIAECSGSSAAREGHWQSETPTEARYSKVINHLKISGLSSSKLAYLRRALSACFEVSIGQR</sequence>
<evidence type="ECO:0000313" key="2">
    <source>
        <dbReference type="Proteomes" id="UP000711996"/>
    </source>
</evidence>
<dbReference type="EMBL" id="QPMT01000001">
    <property type="protein sequence ID" value="KAF4867335.1"/>
    <property type="molecule type" value="Genomic_DNA"/>
</dbReference>
<dbReference type="AlphaFoldDB" id="A0A9P5F5I3"/>
<keyword evidence="2" id="KW-1185">Reference proteome</keyword>
<accession>A0A9P5F5I3</accession>
<evidence type="ECO:0000313" key="1">
    <source>
        <dbReference type="EMBL" id="KAF4867335.1"/>
    </source>
</evidence>
<reference evidence="1" key="1">
    <citation type="submission" date="2019-06" db="EMBL/GenBank/DDBJ databases">
        <authorList>
            <person name="Gan P."/>
            <person name="Shirasu K."/>
        </authorList>
    </citation>
    <scope>NUCLEOTIDE SEQUENCE [LARGE SCALE GENOMIC DNA]</scope>
    <source>
        <strain evidence="1">CAD2</strain>
    </source>
</reference>
<gene>
    <name evidence="1" type="ORF">CGCSCA2_v000633</name>
</gene>
<protein>
    <submittedName>
        <fullName evidence="1">Uncharacterized protein</fullName>
    </submittedName>
</protein>
<name>A0A9P5F5I3_COLSI</name>
<comment type="caution">
    <text evidence="1">The sequence shown here is derived from an EMBL/GenBank/DDBJ whole genome shotgun (WGS) entry which is preliminary data.</text>
</comment>